<comment type="caution">
    <text evidence="2">The sequence shown here is derived from an EMBL/GenBank/DDBJ whole genome shotgun (WGS) entry which is preliminary data.</text>
</comment>
<dbReference type="InterPro" id="IPR032710">
    <property type="entry name" value="NTF2-like_dom_sf"/>
</dbReference>
<name>A0A2S9XXE6_9BACT</name>
<gene>
    <name evidence="2" type="ORF">ENSA5_34550</name>
</gene>
<accession>A0A2S9XXE6</accession>
<protein>
    <recommendedName>
        <fullName evidence="1">DUF4440 domain-containing protein</fullName>
    </recommendedName>
</protein>
<dbReference type="Pfam" id="PF14534">
    <property type="entry name" value="DUF4440"/>
    <property type="match status" value="1"/>
</dbReference>
<feature type="domain" description="DUF4440" evidence="1">
    <location>
        <begin position="11"/>
        <end position="109"/>
    </location>
</feature>
<reference evidence="2 3" key="1">
    <citation type="submission" date="2018-03" db="EMBL/GenBank/DDBJ databases">
        <title>Draft Genome Sequences of the Obligatory Marine Myxobacteria Enhygromyxa salina SWB005.</title>
        <authorList>
            <person name="Poehlein A."/>
            <person name="Moghaddam J.A."/>
            <person name="Harms H."/>
            <person name="Alanjari M."/>
            <person name="Koenig G.M."/>
            <person name="Daniel R."/>
            <person name="Schaeberle T.F."/>
        </authorList>
    </citation>
    <scope>NUCLEOTIDE SEQUENCE [LARGE SCALE GENOMIC DNA]</scope>
    <source>
        <strain evidence="2 3">SWB005</strain>
    </source>
</reference>
<proteinExistence type="predicted"/>
<organism evidence="2 3">
    <name type="scientific">Enhygromyxa salina</name>
    <dbReference type="NCBI Taxonomy" id="215803"/>
    <lineage>
        <taxon>Bacteria</taxon>
        <taxon>Pseudomonadati</taxon>
        <taxon>Myxococcota</taxon>
        <taxon>Polyangia</taxon>
        <taxon>Nannocystales</taxon>
        <taxon>Nannocystaceae</taxon>
        <taxon>Enhygromyxa</taxon>
    </lineage>
</organism>
<dbReference type="RefSeq" id="WP_106392805.1">
    <property type="nucleotide sequence ID" value="NZ_PVNK01000160.1"/>
</dbReference>
<dbReference type="OrthoDB" id="5383110at2"/>
<dbReference type="Proteomes" id="UP000237968">
    <property type="component" value="Unassembled WGS sequence"/>
</dbReference>
<dbReference type="EMBL" id="PVNK01000160">
    <property type="protein sequence ID" value="PRP97391.1"/>
    <property type="molecule type" value="Genomic_DNA"/>
</dbReference>
<dbReference type="InterPro" id="IPR027843">
    <property type="entry name" value="DUF4440"/>
</dbReference>
<dbReference type="SUPFAM" id="SSF54427">
    <property type="entry name" value="NTF2-like"/>
    <property type="match status" value="1"/>
</dbReference>
<evidence type="ECO:0000313" key="2">
    <source>
        <dbReference type="EMBL" id="PRP97391.1"/>
    </source>
</evidence>
<sequence length="135" mass="14939">MAEQLVEKLSDLNNRLRQATLASDPKAFGELLHDDWFTVDASGGITEKMAELKALATARIEVEYEFDNLKIQGYGHGIAVVTGTTVTKGAAMKKNVEGEYRFMQFWAHSSAVDAQGDNWLMLACINFMPQNLPNA</sequence>
<evidence type="ECO:0000313" key="3">
    <source>
        <dbReference type="Proteomes" id="UP000237968"/>
    </source>
</evidence>
<keyword evidence="3" id="KW-1185">Reference proteome</keyword>
<dbReference type="Gene3D" id="3.10.450.50">
    <property type="match status" value="1"/>
</dbReference>
<evidence type="ECO:0000259" key="1">
    <source>
        <dbReference type="Pfam" id="PF14534"/>
    </source>
</evidence>
<dbReference type="AlphaFoldDB" id="A0A2S9XXE6"/>